<dbReference type="PANTHER" id="PTHR43768:SF3">
    <property type="entry name" value="TREHALOSE 6-PHOSPHATE PHOSPHATASE"/>
    <property type="match status" value="1"/>
</dbReference>
<comment type="pathway">
    <text evidence="3">Glycan biosynthesis; trehalose biosynthesis.</text>
</comment>
<dbReference type="InterPro" id="IPR044651">
    <property type="entry name" value="OTSB-like"/>
</dbReference>
<accession>A0AA97FER1</accession>
<evidence type="ECO:0000313" key="5">
    <source>
        <dbReference type="Proteomes" id="UP001305498"/>
    </source>
</evidence>
<dbReference type="GO" id="GO:0004805">
    <property type="term" value="F:trehalose-phosphatase activity"/>
    <property type="evidence" value="ECO:0007669"/>
    <property type="project" value="UniProtKB-EC"/>
</dbReference>
<keyword evidence="5" id="KW-1185">Reference proteome</keyword>
<evidence type="ECO:0000313" key="4">
    <source>
        <dbReference type="EMBL" id="WOF21788.1"/>
    </source>
</evidence>
<keyword evidence="3" id="KW-0460">Magnesium</keyword>
<dbReference type="Proteomes" id="UP001305498">
    <property type="component" value="Chromosome"/>
</dbReference>
<dbReference type="InterPro" id="IPR003337">
    <property type="entry name" value="Trehalose_PPase"/>
</dbReference>
<name>A0AA97FER1_9MICO</name>
<dbReference type="Gene3D" id="3.30.70.1020">
    <property type="entry name" value="Trehalose-6-phosphate phosphatase related protein, domain 2"/>
    <property type="match status" value="1"/>
</dbReference>
<reference evidence="4 5" key="1">
    <citation type="submission" date="2023-02" db="EMBL/GenBank/DDBJ databases">
        <title>Microbacterium betulae sp. nov., isolated from birch wood.</title>
        <authorList>
            <person name="Pasciak M."/>
            <person name="Pawlik K.J."/>
            <person name="Martynowski D."/>
            <person name="Laczmanski L."/>
            <person name="Ciekot J."/>
            <person name="Szponar B."/>
            <person name="Wojcik-Fatla A."/>
            <person name="Mackiewicz B."/>
            <person name="Farian E."/>
            <person name="Cholewa G."/>
            <person name="Cholewa A."/>
            <person name="Dutkiewicz J."/>
        </authorList>
    </citation>
    <scope>NUCLEOTIDE SEQUENCE [LARGE SCALE GENOMIC DNA]</scope>
    <source>
        <strain evidence="4 5">AB</strain>
    </source>
</reference>
<dbReference type="NCBIfam" id="TIGR00685">
    <property type="entry name" value="T6PP"/>
    <property type="match status" value="1"/>
</dbReference>
<sequence length="264" mass="27506">MTRAHDDRGADSLEPIAKADRLLVALDFDGVLAPLVDEPMSARATARGGAAVDRLAALPRTTVALVSGRSLADLRIIAEHDDASRIWLAGSHGAEHWRPEGTPAHVDPVAADTASASLAEAVTADARRLVADVPGVRIEPKAYGFALHTRLAGPDETASAQAAIESLVAQAAPGWRRRTGKDVVEFAWRHEGKDTAVAELRKATGASAVLFAGDDVTDEDALRSLCPGDLGVHVGEGETAASLLVPDPDAFAELLSALADLRAS</sequence>
<dbReference type="InterPro" id="IPR023214">
    <property type="entry name" value="HAD_sf"/>
</dbReference>
<dbReference type="GO" id="GO:0046872">
    <property type="term" value="F:metal ion binding"/>
    <property type="evidence" value="ECO:0007669"/>
    <property type="project" value="UniProtKB-KW"/>
</dbReference>
<dbReference type="GO" id="GO:0005992">
    <property type="term" value="P:trehalose biosynthetic process"/>
    <property type="evidence" value="ECO:0007669"/>
    <property type="project" value="InterPro"/>
</dbReference>
<dbReference type="Pfam" id="PF02358">
    <property type="entry name" value="Trehalose_PPase"/>
    <property type="match status" value="1"/>
</dbReference>
<dbReference type="PANTHER" id="PTHR43768">
    <property type="entry name" value="TREHALOSE 6-PHOSPHATE PHOSPHATASE"/>
    <property type="match status" value="1"/>
</dbReference>
<dbReference type="SUPFAM" id="SSF56784">
    <property type="entry name" value="HAD-like"/>
    <property type="match status" value="1"/>
</dbReference>
<keyword evidence="3" id="KW-0479">Metal-binding</keyword>
<dbReference type="KEGG" id="mbet:N8K70_10360"/>
<organism evidence="4 5">
    <name type="scientific">Microbacterium betulae</name>
    <dbReference type="NCBI Taxonomy" id="2981139"/>
    <lineage>
        <taxon>Bacteria</taxon>
        <taxon>Bacillati</taxon>
        <taxon>Actinomycetota</taxon>
        <taxon>Actinomycetes</taxon>
        <taxon>Micrococcales</taxon>
        <taxon>Microbacteriaceae</taxon>
        <taxon>Microbacterium</taxon>
    </lineage>
</organism>
<gene>
    <name evidence="4" type="primary">otsB</name>
    <name evidence="4" type="ORF">N8K70_10360</name>
</gene>
<comment type="similarity">
    <text evidence="3">Belongs to the trehalose phosphatase family.</text>
</comment>
<proteinExistence type="inferred from homology"/>
<dbReference type="Gene3D" id="3.40.50.1000">
    <property type="entry name" value="HAD superfamily/HAD-like"/>
    <property type="match status" value="1"/>
</dbReference>
<protein>
    <recommendedName>
        <fullName evidence="3">Trehalose 6-phosphate phosphatase</fullName>
        <ecNumber evidence="3">3.1.3.12</ecNumber>
    </recommendedName>
</protein>
<dbReference type="RefSeq" id="WP_317138266.1">
    <property type="nucleotide sequence ID" value="NZ_CP118157.1"/>
</dbReference>
<evidence type="ECO:0000256" key="2">
    <source>
        <dbReference type="ARBA" id="ARBA00024179"/>
    </source>
</evidence>
<comment type="catalytic activity">
    <reaction evidence="3">
        <text>alpha,alpha-trehalose 6-phosphate + H2O = alpha,alpha-trehalose + phosphate</text>
        <dbReference type="Rhea" id="RHEA:23420"/>
        <dbReference type="ChEBI" id="CHEBI:15377"/>
        <dbReference type="ChEBI" id="CHEBI:16551"/>
        <dbReference type="ChEBI" id="CHEBI:43474"/>
        <dbReference type="ChEBI" id="CHEBI:58429"/>
        <dbReference type="EC" id="3.1.3.12"/>
    </reaction>
</comment>
<dbReference type="EC" id="3.1.3.12" evidence="3"/>
<comment type="function">
    <text evidence="2 3">Removes the phosphate from trehalose 6-phosphate to produce free trehalose.</text>
</comment>
<dbReference type="AlphaFoldDB" id="A0AA97FER1"/>
<comment type="cofactor">
    <cofactor evidence="3">
        <name>Mg(2+)</name>
        <dbReference type="ChEBI" id="CHEBI:18420"/>
    </cofactor>
</comment>
<evidence type="ECO:0000256" key="3">
    <source>
        <dbReference type="RuleBase" id="RU361117"/>
    </source>
</evidence>
<dbReference type="InterPro" id="IPR036412">
    <property type="entry name" value="HAD-like_sf"/>
</dbReference>
<evidence type="ECO:0000256" key="1">
    <source>
        <dbReference type="ARBA" id="ARBA00022801"/>
    </source>
</evidence>
<dbReference type="EMBL" id="CP118157">
    <property type="protein sequence ID" value="WOF21788.1"/>
    <property type="molecule type" value="Genomic_DNA"/>
</dbReference>
<keyword evidence="1 3" id="KW-0378">Hydrolase</keyword>